<proteinExistence type="predicted"/>
<dbReference type="InterPro" id="IPR001451">
    <property type="entry name" value="Hexapep"/>
</dbReference>
<name>A0A3E2B203_9FIRM</name>
<protein>
    <submittedName>
        <fullName evidence="1">Gamma carbonic anhydrase family protein</fullName>
    </submittedName>
</protein>
<evidence type="ECO:0000313" key="1">
    <source>
        <dbReference type="EMBL" id="RFT06011.1"/>
    </source>
</evidence>
<dbReference type="PANTHER" id="PTHR13061">
    <property type="entry name" value="DYNACTIN SUBUNIT P25"/>
    <property type="match status" value="1"/>
</dbReference>
<dbReference type="InterPro" id="IPR011004">
    <property type="entry name" value="Trimer_LpxA-like_sf"/>
</dbReference>
<dbReference type="AlphaFoldDB" id="A0A3E2B203"/>
<accession>A0A3E2B203</accession>
<dbReference type="GeneID" id="97996010"/>
<evidence type="ECO:0000313" key="2">
    <source>
        <dbReference type="Proteomes" id="UP000260649"/>
    </source>
</evidence>
<dbReference type="Gene3D" id="2.160.10.10">
    <property type="entry name" value="Hexapeptide repeat proteins"/>
    <property type="match status" value="1"/>
</dbReference>
<comment type="caution">
    <text evidence="1">The sequence shown here is derived from an EMBL/GenBank/DDBJ whole genome shotgun (WGS) entry which is preliminary data.</text>
</comment>
<dbReference type="InterPro" id="IPR050484">
    <property type="entry name" value="Transf_Hexapept/Carb_Anhydrase"/>
</dbReference>
<dbReference type="PANTHER" id="PTHR13061:SF29">
    <property type="entry name" value="GAMMA CARBONIC ANHYDRASE-LIKE 1, MITOCHONDRIAL-RELATED"/>
    <property type="match status" value="1"/>
</dbReference>
<dbReference type="InterPro" id="IPR047324">
    <property type="entry name" value="LbH_gamma_CA-like"/>
</dbReference>
<dbReference type="Proteomes" id="UP000260649">
    <property type="component" value="Unassembled WGS sequence"/>
</dbReference>
<organism evidence="1 2">
    <name type="scientific">Evtepia gabavorous</name>
    <dbReference type="NCBI Taxonomy" id="2211183"/>
    <lineage>
        <taxon>Bacteria</taxon>
        <taxon>Bacillati</taxon>
        <taxon>Bacillota</taxon>
        <taxon>Clostridia</taxon>
        <taxon>Eubacteriales</taxon>
        <taxon>Evtepia</taxon>
    </lineage>
</organism>
<gene>
    <name evidence="1" type="ORF">DV520_09720</name>
</gene>
<keyword evidence="2" id="KW-1185">Reference proteome</keyword>
<dbReference type="Pfam" id="PF00132">
    <property type="entry name" value="Hexapep"/>
    <property type="match status" value="1"/>
</dbReference>
<dbReference type="RefSeq" id="WP_021920427.1">
    <property type="nucleotide sequence ID" value="NZ_CAKXKJ010000011.1"/>
</dbReference>
<sequence length="165" mass="16813">MPKIHPTAWVAPGAFVRGDVTIDEQANIWYNAVLRGDQESITVGKATSVQDNCVLHGDAGCNVVVGQYVTVGHGAVLHGCTVEDNCLIGMNAVVLDHAVIGAGSIVGAGAVVAAGTIVPPKSLVVGVPGKVKKTLTDEDVAGSIANAESYLGLMAKGMADPENQK</sequence>
<dbReference type="EMBL" id="QQRQ01000019">
    <property type="protein sequence ID" value="RFT06011.1"/>
    <property type="molecule type" value="Genomic_DNA"/>
</dbReference>
<dbReference type="CDD" id="cd04645">
    <property type="entry name" value="LbH_gamma_CA_like"/>
    <property type="match status" value="1"/>
</dbReference>
<dbReference type="SUPFAM" id="SSF51161">
    <property type="entry name" value="Trimeric LpxA-like enzymes"/>
    <property type="match status" value="1"/>
</dbReference>
<reference evidence="1 2" key="1">
    <citation type="submission" date="2018-07" db="EMBL/GenBank/DDBJ databases">
        <title>GABA Modulating Bacteria of the Human Gut Microbiota.</title>
        <authorList>
            <person name="Strandwitz P."/>
            <person name="Kim K.H."/>
            <person name="Terekhova D."/>
            <person name="Liu J.K."/>
            <person name="Sharma A."/>
            <person name="Levering J."/>
            <person name="Mcdonald D."/>
            <person name="Dietrich D."/>
            <person name="Ramadhar T.R."/>
            <person name="Lekbua A."/>
            <person name="Mroue N."/>
            <person name="Liston C."/>
            <person name="Stewart E.J."/>
            <person name="Dubin M.J."/>
            <person name="Zengler K."/>
            <person name="Knight R."/>
            <person name="Gilbert J.A."/>
            <person name="Clardy J."/>
            <person name="Lewis K."/>
        </authorList>
    </citation>
    <scope>NUCLEOTIDE SEQUENCE [LARGE SCALE GENOMIC DNA]</scope>
    <source>
        <strain evidence="1 2">KLE1738</strain>
    </source>
</reference>
<dbReference type="OrthoDB" id="9803036at2"/>